<proteinExistence type="predicted"/>
<gene>
    <name evidence="2" type="ORF">GCM10018781_18000</name>
</gene>
<evidence type="ECO:0000256" key="1">
    <source>
        <dbReference type="SAM" id="MobiDB-lite"/>
    </source>
</evidence>
<evidence type="ECO:0000313" key="2">
    <source>
        <dbReference type="EMBL" id="GHH65455.1"/>
    </source>
</evidence>
<dbReference type="EMBL" id="BNBO01000006">
    <property type="protein sequence ID" value="GHH65455.1"/>
    <property type="molecule type" value="Genomic_DNA"/>
</dbReference>
<name>A0A919FH35_9ACTN</name>
<dbReference type="AlphaFoldDB" id="A0A919FH35"/>
<feature type="region of interest" description="Disordered" evidence="1">
    <location>
        <begin position="1"/>
        <end position="31"/>
    </location>
</feature>
<evidence type="ECO:0000313" key="3">
    <source>
        <dbReference type="Proteomes" id="UP000617734"/>
    </source>
</evidence>
<reference evidence="2" key="2">
    <citation type="submission" date="2020-09" db="EMBL/GenBank/DDBJ databases">
        <authorList>
            <person name="Sun Q."/>
            <person name="Ohkuma M."/>
        </authorList>
    </citation>
    <scope>NUCLEOTIDE SEQUENCE</scope>
    <source>
        <strain evidence="2">JCM 4646</strain>
    </source>
</reference>
<protein>
    <submittedName>
        <fullName evidence="2">Uncharacterized protein</fullName>
    </submittedName>
</protein>
<accession>A0A919FH35</accession>
<keyword evidence="3" id="KW-1185">Reference proteome</keyword>
<comment type="caution">
    <text evidence="2">The sequence shown here is derived from an EMBL/GenBank/DDBJ whole genome shotgun (WGS) entry which is preliminary data.</text>
</comment>
<reference evidence="2" key="1">
    <citation type="journal article" date="2014" name="Int. J. Syst. Evol. Microbiol.">
        <title>Complete genome sequence of Corynebacterium casei LMG S-19264T (=DSM 44701T), isolated from a smear-ripened cheese.</title>
        <authorList>
            <consortium name="US DOE Joint Genome Institute (JGI-PGF)"/>
            <person name="Walter F."/>
            <person name="Albersmeier A."/>
            <person name="Kalinowski J."/>
            <person name="Ruckert C."/>
        </authorList>
    </citation>
    <scope>NUCLEOTIDE SEQUENCE</scope>
    <source>
        <strain evidence="2">JCM 4646</strain>
    </source>
</reference>
<organism evidence="2 3">
    <name type="scientific">Kitasatospora indigofera</name>
    <dbReference type="NCBI Taxonomy" id="67307"/>
    <lineage>
        <taxon>Bacteria</taxon>
        <taxon>Bacillati</taxon>
        <taxon>Actinomycetota</taxon>
        <taxon>Actinomycetes</taxon>
        <taxon>Kitasatosporales</taxon>
        <taxon>Streptomycetaceae</taxon>
        <taxon>Kitasatospora</taxon>
    </lineage>
</organism>
<dbReference type="Proteomes" id="UP000617734">
    <property type="component" value="Unassembled WGS sequence"/>
</dbReference>
<sequence>MRGGGVEKGVEGLFADADADPVGGGDEPTPAELRDLQARADALARDVAAMRERLREQPDLPRGVRGALPGAVDEALGQAARRIGGAAEKLARVRAAQQPGSCTAWWGICPRCGPTLRTEDGRSWCQECGAGWGYDRSQGPCGEAATFLAMDAQGGTVIVCAAHGRHMQERLDGGLLLAIPTL</sequence>